<evidence type="ECO:0000313" key="2">
    <source>
        <dbReference type="EMBL" id="MQL87789.1"/>
    </source>
</evidence>
<accession>A0A843V868</accession>
<comment type="caution">
    <text evidence="2">The sequence shown here is derived from an EMBL/GenBank/DDBJ whole genome shotgun (WGS) entry which is preliminary data.</text>
</comment>
<evidence type="ECO:0000313" key="3">
    <source>
        <dbReference type="Proteomes" id="UP000652761"/>
    </source>
</evidence>
<name>A0A843V868_COLES</name>
<reference evidence="2" key="1">
    <citation type="submission" date="2017-07" db="EMBL/GenBank/DDBJ databases">
        <title>Taro Niue Genome Assembly and Annotation.</title>
        <authorList>
            <person name="Atibalentja N."/>
            <person name="Keating K."/>
            <person name="Fields C.J."/>
        </authorList>
    </citation>
    <scope>NUCLEOTIDE SEQUENCE</scope>
    <source>
        <strain evidence="2">Niue_2</strain>
        <tissue evidence="2">Leaf</tissue>
    </source>
</reference>
<gene>
    <name evidence="2" type="ORF">Taro_020337</name>
</gene>
<sequence>MTIVISSTLQEKCGSKLLTSAVRKDTTVGNSVRLHVVTTTRLATQIERTLPGQETIATEATTTRQPVRVHDSSNLVAPNAPSKAHEDGGPRQTVTTSLTRQALRCRAPGERLV</sequence>
<keyword evidence="3" id="KW-1185">Reference proteome</keyword>
<feature type="region of interest" description="Disordered" evidence="1">
    <location>
        <begin position="63"/>
        <end position="113"/>
    </location>
</feature>
<organism evidence="2 3">
    <name type="scientific">Colocasia esculenta</name>
    <name type="common">Wild taro</name>
    <name type="synonym">Arum esculentum</name>
    <dbReference type="NCBI Taxonomy" id="4460"/>
    <lineage>
        <taxon>Eukaryota</taxon>
        <taxon>Viridiplantae</taxon>
        <taxon>Streptophyta</taxon>
        <taxon>Embryophyta</taxon>
        <taxon>Tracheophyta</taxon>
        <taxon>Spermatophyta</taxon>
        <taxon>Magnoliopsida</taxon>
        <taxon>Liliopsida</taxon>
        <taxon>Araceae</taxon>
        <taxon>Aroideae</taxon>
        <taxon>Colocasieae</taxon>
        <taxon>Colocasia</taxon>
    </lineage>
</organism>
<proteinExistence type="predicted"/>
<dbReference type="Proteomes" id="UP000652761">
    <property type="component" value="Unassembled WGS sequence"/>
</dbReference>
<dbReference type="EMBL" id="NMUH01001005">
    <property type="protein sequence ID" value="MQL87789.1"/>
    <property type="molecule type" value="Genomic_DNA"/>
</dbReference>
<protein>
    <submittedName>
        <fullName evidence="2">Uncharacterized protein</fullName>
    </submittedName>
</protein>
<dbReference type="AlphaFoldDB" id="A0A843V868"/>
<evidence type="ECO:0000256" key="1">
    <source>
        <dbReference type="SAM" id="MobiDB-lite"/>
    </source>
</evidence>